<keyword evidence="3" id="KW-0969">Cilium</keyword>
<reference evidence="3" key="1">
    <citation type="submission" date="2018-06" db="EMBL/GenBank/DDBJ databases">
        <authorList>
            <person name="Zhirakovskaya E."/>
        </authorList>
    </citation>
    <scope>NUCLEOTIDE SEQUENCE</scope>
</reference>
<feature type="compositionally biased region" description="Basic and acidic residues" evidence="1">
    <location>
        <begin position="113"/>
        <end position="133"/>
    </location>
</feature>
<dbReference type="AlphaFoldDB" id="A0A3B1BFH4"/>
<evidence type="ECO:0000256" key="1">
    <source>
        <dbReference type="SAM" id="MobiDB-lite"/>
    </source>
</evidence>
<keyword evidence="3" id="KW-0326">Glycosidase</keyword>
<keyword evidence="3" id="KW-0282">Flagellum</keyword>
<evidence type="ECO:0000313" key="3">
    <source>
        <dbReference type="EMBL" id="VAX16869.1"/>
    </source>
</evidence>
<gene>
    <name evidence="3" type="ORF">MNBD_NITROSPINAE02-1559</name>
</gene>
<keyword evidence="3" id="KW-0378">Hydrolase</keyword>
<keyword evidence="3" id="KW-0966">Cell projection</keyword>
<name>A0A3B1BFH4_9ZZZZ</name>
<dbReference type="EC" id="3.2.1.-" evidence="3"/>
<dbReference type="Pfam" id="PF10135">
    <property type="entry name" value="Rod-binding"/>
    <property type="match status" value="1"/>
</dbReference>
<dbReference type="InterPro" id="IPR019301">
    <property type="entry name" value="Flagellar_prot_FlgJ_N"/>
</dbReference>
<organism evidence="3">
    <name type="scientific">hydrothermal vent metagenome</name>
    <dbReference type="NCBI Taxonomy" id="652676"/>
    <lineage>
        <taxon>unclassified sequences</taxon>
        <taxon>metagenomes</taxon>
        <taxon>ecological metagenomes</taxon>
    </lineage>
</organism>
<dbReference type="GO" id="GO:0016798">
    <property type="term" value="F:hydrolase activity, acting on glycosyl bonds"/>
    <property type="evidence" value="ECO:0007669"/>
    <property type="project" value="UniProtKB-KW"/>
</dbReference>
<evidence type="ECO:0000259" key="2">
    <source>
        <dbReference type="Pfam" id="PF10135"/>
    </source>
</evidence>
<feature type="region of interest" description="Disordered" evidence="1">
    <location>
        <begin position="110"/>
        <end position="133"/>
    </location>
</feature>
<protein>
    <submittedName>
        <fullName evidence="3">Flagellar protein FlgJ [peptidoglycan hydrolase]</fullName>
        <ecNumber evidence="3">3.2.1.-</ecNumber>
    </submittedName>
</protein>
<sequence length="133" mass="14783">MDINQVKGQPKVTEPAAGFAGKPILSLTGDKSSSEKEKLTILAKEFESIFMNQMLKTMRATISKSGLIDGGRGEEIFTEMLDEEMSRQMAFSQKDGLSASLVEQLMYISQTRNDAKQTDKNNDKNEDISPQDK</sequence>
<dbReference type="EMBL" id="UOGE01000017">
    <property type="protein sequence ID" value="VAX16869.1"/>
    <property type="molecule type" value="Genomic_DNA"/>
</dbReference>
<accession>A0A3B1BFH4</accession>
<proteinExistence type="predicted"/>
<feature type="domain" description="Flagellar protein FlgJ N-terminal" evidence="2">
    <location>
        <begin position="56"/>
        <end position="104"/>
    </location>
</feature>